<name>A0AA96V4X5_9EURY</name>
<sequence length="174" mass="20427">MADKAVMNKYCCCYCLNPNVTVLINGSVTAVKNYSANCNVIGITFGKNHMSQIIQSPVTVKCNLCHMEYEIHLKKEDRKTMHNIIDKIMIMDNEINRDRFSKALCRENMDFKKMKDHVYGCTLPKIQNRLFYRQNFIKNKISYHLFIKIENVRYCTQIVSGNKSQPYIFKSFSR</sequence>
<organism evidence="1 2">
    <name type="scientific">Methanolapillus ohkumae</name>
    <dbReference type="NCBI Taxonomy" id="3028298"/>
    <lineage>
        <taxon>Archaea</taxon>
        <taxon>Methanobacteriati</taxon>
        <taxon>Methanobacteriota</taxon>
        <taxon>Stenosarchaea group</taxon>
        <taxon>Methanomicrobia</taxon>
        <taxon>Methanosarcinales</taxon>
        <taxon>Methanosarcinaceae</taxon>
        <taxon>Methanolapillus</taxon>
    </lineage>
</organism>
<dbReference type="Proteomes" id="UP001304970">
    <property type="component" value="Chromosome"/>
</dbReference>
<accession>A0AA96V4X5</accession>
<dbReference type="RefSeq" id="WP_338098200.1">
    <property type="nucleotide sequence ID" value="NZ_CP131061.1"/>
</dbReference>
<dbReference type="GeneID" id="89227855"/>
<evidence type="ECO:0000313" key="2">
    <source>
        <dbReference type="Proteomes" id="UP001304970"/>
    </source>
</evidence>
<dbReference type="AlphaFoldDB" id="A0AA96V4X5"/>
<reference evidence="1 2" key="1">
    <citation type="submission" date="2023-07" db="EMBL/GenBank/DDBJ databases">
        <title>Closed genome sequence of Methanosarcinaceae archaeon Am2.</title>
        <authorList>
            <person name="Poehlein A."/>
            <person name="Protasov E."/>
            <person name="Platt K."/>
            <person name="Reeh H."/>
            <person name="Daniel R."/>
            <person name="Brune A."/>
        </authorList>
    </citation>
    <scope>NUCLEOTIDE SEQUENCE [LARGE SCALE GENOMIC DNA]</scope>
    <source>
        <strain evidence="1 2">Am2</strain>
    </source>
</reference>
<protein>
    <submittedName>
        <fullName evidence="1">Uncharacterized protein</fullName>
    </submittedName>
</protein>
<dbReference type="EMBL" id="CP131061">
    <property type="protein sequence ID" value="WNY26679.1"/>
    <property type="molecule type" value="Genomic_DNA"/>
</dbReference>
<keyword evidence="2" id="KW-1185">Reference proteome</keyword>
<gene>
    <name evidence="1" type="ORF">MsAm2_04510</name>
</gene>
<proteinExistence type="predicted"/>
<evidence type="ECO:0000313" key="1">
    <source>
        <dbReference type="EMBL" id="WNY26679.1"/>
    </source>
</evidence>